<evidence type="ECO:0000313" key="2">
    <source>
        <dbReference type="Proteomes" id="UP000824890"/>
    </source>
</evidence>
<accession>A0ABQ8DDI8</accession>
<dbReference type="EMBL" id="JAGKQM010000005">
    <property type="protein sequence ID" value="KAH0927416.1"/>
    <property type="molecule type" value="Genomic_DNA"/>
</dbReference>
<reference evidence="1 2" key="1">
    <citation type="submission" date="2021-05" db="EMBL/GenBank/DDBJ databases">
        <title>Genome Assembly of Synthetic Allotetraploid Brassica napus Reveals Homoeologous Exchanges between Subgenomes.</title>
        <authorList>
            <person name="Davis J.T."/>
        </authorList>
    </citation>
    <scope>NUCLEOTIDE SEQUENCE [LARGE SCALE GENOMIC DNA]</scope>
    <source>
        <strain evidence="2">cv. Da-Ae</strain>
        <tissue evidence="1">Seedling</tissue>
    </source>
</reference>
<evidence type="ECO:0000313" key="1">
    <source>
        <dbReference type="EMBL" id="KAH0927416.1"/>
    </source>
</evidence>
<protein>
    <submittedName>
        <fullName evidence="1">Uncharacterized protein</fullName>
    </submittedName>
</protein>
<gene>
    <name evidence="1" type="ORF">HID58_019672</name>
</gene>
<proteinExistence type="predicted"/>
<keyword evidence="2" id="KW-1185">Reference proteome</keyword>
<dbReference type="Proteomes" id="UP000824890">
    <property type="component" value="Unassembled WGS sequence"/>
</dbReference>
<organism evidence="1 2">
    <name type="scientific">Brassica napus</name>
    <name type="common">Rape</name>
    <dbReference type="NCBI Taxonomy" id="3708"/>
    <lineage>
        <taxon>Eukaryota</taxon>
        <taxon>Viridiplantae</taxon>
        <taxon>Streptophyta</taxon>
        <taxon>Embryophyta</taxon>
        <taxon>Tracheophyta</taxon>
        <taxon>Spermatophyta</taxon>
        <taxon>Magnoliopsida</taxon>
        <taxon>eudicotyledons</taxon>
        <taxon>Gunneridae</taxon>
        <taxon>Pentapetalae</taxon>
        <taxon>rosids</taxon>
        <taxon>malvids</taxon>
        <taxon>Brassicales</taxon>
        <taxon>Brassicaceae</taxon>
        <taxon>Brassiceae</taxon>
        <taxon>Brassica</taxon>
    </lineage>
</organism>
<name>A0ABQ8DDI8_BRANA</name>
<comment type="caution">
    <text evidence="1">The sequence shown here is derived from an EMBL/GenBank/DDBJ whole genome shotgun (WGS) entry which is preliminary data.</text>
</comment>
<sequence length="218" mass="25423">MCLEDLGLLYASELLRKPCLQPYLLRFQNLSPIYLPTVQRIRQEVHCQASLLRREIQFWKTFIRFGRMLRLNLAAHRKRHHSQMKLETKKDCNTLSCKLDHETLNYTVESQLRNVDVGVVSGQEAETQEEVLEPMDERKLSISSSEVVAESECLSGSVEVNEAKTVKLRADLQNLVHRRVKKEQMLWSGLLEKCAGLVKQEKYKLVCLHHLGHFHLFR</sequence>